<evidence type="ECO:0000313" key="8">
    <source>
        <dbReference type="Proteomes" id="UP001163046"/>
    </source>
</evidence>
<sequence length="523" mass="55802">MSDWMDDMGGDEDDSGGEESDEDSLCNKLCTFTMTQKEFMTQHWYHCHTCKMNDGVGVCTICAKVCHKDHDITYAKYGSFFCDCGAKEDGSCIALVKRTPSSGADSQGAVPPSPFVAGEMDEGQDDTEGSSSGRLPSSAAGASSSVAATAAGLAGSSGAGNGGGLEDSGAFTSKSVEALAKQLEKHKQQLVSQLENSSVITTTLDLLQWLMEPDAGGPSSIGMGVSKAIKDALTELHAAEKTVENTDRLMVPTLGSQEGAFENVRMTFSGEQGQTIRQLIGAHVLRRVAMCCLASPKGRRQHLAVSHEKGKITVLQLSALLKQADSSKRKLTLTRLATAQVPFTVLSISGNPCNEDFLAVCGLKDCHVLTFSSSGSVVDHLALHPQLESSNFIIKAVWLPGSQTQLALVTADFVKIYDLSQDALSPLYYFLLPSGKIRDVSFIFDDGDHSLILMSSGGQLYLQPMDINSSAVNGPFYLTNTVPIEHADLQDSSGQVAGGGVSVYYSHILQLIFFSYSQGTVWK</sequence>
<evidence type="ECO:0000259" key="6">
    <source>
        <dbReference type="PROSITE" id="PS51157"/>
    </source>
</evidence>
<dbReference type="PROSITE" id="PS51157">
    <property type="entry name" value="ZF_UBR"/>
    <property type="match status" value="1"/>
</dbReference>
<dbReference type="InterPro" id="IPR015943">
    <property type="entry name" value="WD40/YVTN_repeat-like_dom_sf"/>
</dbReference>
<dbReference type="CDD" id="cd19680">
    <property type="entry name" value="UBR-box_UBR4"/>
    <property type="match status" value="1"/>
</dbReference>
<protein>
    <submittedName>
        <fullName evidence="7">E3 ubiquitin-protein ligase ubr4</fullName>
        <ecNumber evidence="7">2.3.2.27</ecNumber>
    </submittedName>
</protein>
<dbReference type="InterPro" id="IPR036322">
    <property type="entry name" value="WD40_repeat_dom_sf"/>
</dbReference>
<dbReference type="PANTHER" id="PTHR21725">
    <property type="entry name" value="E3 UBIQUITIN-PROTEIN LIGASE UBR4"/>
    <property type="match status" value="1"/>
</dbReference>
<evidence type="ECO:0000256" key="3">
    <source>
        <dbReference type="ARBA" id="ARBA00022833"/>
    </source>
</evidence>
<evidence type="ECO:0000313" key="7">
    <source>
        <dbReference type="EMBL" id="KAJ7382134.1"/>
    </source>
</evidence>
<dbReference type="SUPFAM" id="SSF50978">
    <property type="entry name" value="WD40 repeat-like"/>
    <property type="match status" value="1"/>
</dbReference>
<dbReference type="Pfam" id="PF02207">
    <property type="entry name" value="zf-UBR"/>
    <property type="match status" value="1"/>
</dbReference>
<feature type="compositionally biased region" description="Low complexity" evidence="5">
    <location>
        <begin position="129"/>
        <end position="141"/>
    </location>
</feature>
<name>A0A9W9ZLE6_9CNID</name>
<reference evidence="7" key="1">
    <citation type="submission" date="2023-01" db="EMBL/GenBank/DDBJ databases">
        <title>Genome assembly of the deep-sea coral Lophelia pertusa.</title>
        <authorList>
            <person name="Herrera S."/>
            <person name="Cordes E."/>
        </authorList>
    </citation>
    <scope>NUCLEOTIDE SEQUENCE</scope>
    <source>
        <strain evidence="7">USNM1676648</strain>
        <tissue evidence="7">Polyp</tissue>
    </source>
</reference>
<feature type="zinc finger region" description="UBR-type" evidence="4">
    <location>
        <begin position="28"/>
        <end position="97"/>
    </location>
</feature>
<dbReference type="InterPro" id="IPR003126">
    <property type="entry name" value="Znf_UBR"/>
</dbReference>
<keyword evidence="2" id="KW-0863">Zinc-finger</keyword>
<gene>
    <name evidence="7" type="primary">UBR4</name>
    <name evidence="7" type="ORF">OS493_036843</name>
</gene>
<keyword evidence="1" id="KW-0479">Metal-binding</keyword>
<keyword evidence="7" id="KW-0012">Acyltransferase</keyword>
<keyword evidence="3" id="KW-0862">Zinc</keyword>
<evidence type="ECO:0000256" key="2">
    <source>
        <dbReference type="ARBA" id="ARBA00022771"/>
    </source>
</evidence>
<feature type="region of interest" description="Disordered" evidence="5">
    <location>
        <begin position="100"/>
        <end position="141"/>
    </location>
</feature>
<evidence type="ECO:0000256" key="5">
    <source>
        <dbReference type="SAM" id="MobiDB-lite"/>
    </source>
</evidence>
<dbReference type="AlphaFoldDB" id="A0A9W9ZLE6"/>
<feature type="domain" description="UBR-type" evidence="6">
    <location>
        <begin position="28"/>
        <end position="97"/>
    </location>
</feature>
<feature type="compositionally biased region" description="Acidic residues" evidence="5">
    <location>
        <begin position="119"/>
        <end position="128"/>
    </location>
</feature>
<dbReference type="InterPro" id="IPR047509">
    <property type="entry name" value="UBR4-like_UBR-box"/>
</dbReference>
<dbReference type="Proteomes" id="UP001163046">
    <property type="component" value="Unassembled WGS sequence"/>
</dbReference>
<dbReference type="GO" id="GO:0061630">
    <property type="term" value="F:ubiquitin protein ligase activity"/>
    <property type="evidence" value="ECO:0007669"/>
    <property type="project" value="UniProtKB-EC"/>
</dbReference>
<evidence type="ECO:0000256" key="1">
    <source>
        <dbReference type="ARBA" id="ARBA00022723"/>
    </source>
</evidence>
<evidence type="ECO:0000256" key="4">
    <source>
        <dbReference type="PROSITE-ProRule" id="PRU00508"/>
    </source>
</evidence>
<dbReference type="GO" id="GO:0008270">
    <property type="term" value="F:zinc ion binding"/>
    <property type="evidence" value="ECO:0007669"/>
    <property type="project" value="UniProtKB-KW"/>
</dbReference>
<dbReference type="InterPro" id="IPR045189">
    <property type="entry name" value="UBR4-like"/>
</dbReference>
<dbReference type="Gene3D" id="2.130.10.10">
    <property type="entry name" value="YVTN repeat-like/Quinoprotein amine dehydrogenase"/>
    <property type="match status" value="1"/>
</dbReference>
<keyword evidence="7" id="KW-0808">Transferase</keyword>
<comment type="caution">
    <text evidence="7">The sequence shown here is derived from an EMBL/GenBank/DDBJ whole genome shotgun (WGS) entry which is preliminary data.</text>
</comment>
<feature type="region of interest" description="Disordered" evidence="5">
    <location>
        <begin position="1"/>
        <end position="22"/>
    </location>
</feature>
<dbReference type="OrthoDB" id="30336at2759"/>
<dbReference type="PANTHER" id="PTHR21725:SF1">
    <property type="entry name" value="E3 UBIQUITIN-PROTEIN LIGASE UBR4"/>
    <property type="match status" value="1"/>
</dbReference>
<organism evidence="7 8">
    <name type="scientific">Desmophyllum pertusum</name>
    <dbReference type="NCBI Taxonomy" id="174260"/>
    <lineage>
        <taxon>Eukaryota</taxon>
        <taxon>Metazoa</taxon>
        <taxon>Cnidaria</taxon>
        <taxon>Anthozoa</taxon>
        <taxon>Hexacorallia</taxon>
        <taxon>Scleractinia</taxon>
        <taxon>Caryophylliina</taxon>
        <taxon>Caryophylliidae</taxon>
        <taxon>Desmophyllum</taxon>
    </lineage>
</organism>
<dbReference type="SMART" id="SM00396">
    <property type="entry name" value="ZnF_UBR1"/>
    <property type="match status" value="1"/>
</dbReference>
<dbReference type="EC" id="2.3.2.27" evidence="7"/>
<keyword evidence="8" id="KW-1185">Reference proteome</keyword>
<dbReference type="EMBL" id="MU825937">
    <property type="protein sequence ID" value="KAJ7382134.1"/>
    <property type="molecule type" value="Genomic_DNA"/>
</dbReference>
<proteinExistence type="predicted"/>
<accession>A0A9W9ZLE6</accession>